<dbReference type="InterPro" id="IPR009057">
    <property type="entry name" value="Homeodomain-like_sf"/>
</dbReference>
<dbReference type="Gene3D" id="3.30.420.10">
    <property type="entry name" value="Ribonuclease H-like superfamily/Ribonuclease H"/>
    <property type="match status" value="1"/>
</dbReference>
<dbReference type="PANTHER" id="PTHR46564:SF1">
    <property type="entry name" value="TRANSPOSASE"/>
    <property type="match status" value="1"/>
</dbReference>
<dbReference type="EMBL" id="CADIKL010000112">
    <property type="protein sequence ID" value="CAB3810621.1"/>
    <property type="molecule type" value="Genomic_DNA"/>
</dbReference>
<name>A0A6J5H4T6_9BURK</name>
<dbReference type="InterPro" id="IPR055247">
    <property type="entry name" value="InsJ-like_HTH"/>
</dbReference>
<dbReference type="InterPro" id="IPR036397">
    <property type="entry name" value="RNaseH_sf"/>
</dbReference>
<protein>
    <submittedName>
        <fullName evidence="4">IS630 family transposase ISCARN25</fullName>
    </submittedName>
</protein>
<dbReference type="RefSeq" id="WP_227875311.1">
    <property type="nucleotide sequence ID" value="NZ_CADIKL010000112.1"/>
</dbReference>
<evidence type="ECO:0000313" key="5">
    <source>
        <dbReference type="Proteomes" id="UP000494119"/>
    </source>
</evidence>
<evidence type="ECO:0000259" key="3">
    <source>
        <dbReference type="Pfam" id="PF13592"/>
    </source>
</evidence>
<feature type="domain" description="Tc1-like transposase DDE" evidence="1">
    <location>
        <begin position="175"/>
        <end position="311"/>
    </location>
</feature>
<reference evidence="4 5" key="1">
    <citation type="submission" date="2020-04" db="EMBL/GenBank/DDBJ databases">
        <authorList>
            <person name="De Canck E."/>
        </authorList>
    </citation>
    <scope>NUCLEOTIDE SEQUENCE [LARGE SCALE GENOMIC DNA]</scope>
    <source>
        <strain evidence="4 5">LMG 28688</strain>
    </source>
</reference>
<keyword evidence="5" id="KW-1185">Reference proteome</keyword>
<dbReference type="GO" id="GO:0003676">
    <property type="term" value="F:nucleic acid binding"/>
    <property type="evidence" value="ECO:0007669"/>
    <property type="project" value="InterPro"/>
</dbReference>
<dbReference type="AlphaFoldDB" id="A0A6J5H4T6"/>
<sequence length="346" mass="39201">MGMKTKPDARKLDGATQAHLRKLVVEAVRGGMTQTGAASTFGVSLRAVSKWMKLSREGGARALKPGKRGRRPGGGRLDVRQAARIRGLIVSRMPDQLAMPFYLWTRESVASLIEREYGVTVSPTTVGRYLKAWGMSAQKPVRRAYERNDAAIARWLNEDYPKLVKEAKQERAIIHWGDEMGLRSDHVSGKSFAPMGQTPVVRATGQRFGCNMISTITNRGELSFMVFEGKFKNAVFIEFMKRMLRQATRKIYLVVDGHPVHRSVAVRQFVAENAKRLRLIRLPGYCPELNPDELLNQDVKTNAMGKSRPTSKADMIKSVRRHLHRRQKQPHVIRNLFQEKHVRYAA</sequence>
<dbReference type="PANTHER" id="PTHR46564">
    <property type="entry name" value="TRANSPOSASE"/>
    <property type="match status" value="1"/>
</dbReference>
<dbReference type="Pfam" id="PF13518">
    <property type="entry name" value="HTH_28"/>
    <property type="match status" value="1"/>
</dbReference>
<dbReference type="Pfam" id="PF13358">
    <property type="entry name" value="DDE_3"/>
    <property type="match status" value="1"/>
</dbReference>
<evidence type="ECO:0000259" key="2">
    <source>
        <dbReference type="Pfam" id="PF13518"/>
    </source>
</evidence>
<feature type="domain" description="Insertion element IS150 protein InsJ-like helix-turn-helix" evidence="2">
    <location>
        <begin position="21"/>
        <end position="71"/>
    </location>
</feature>
<dbReference type="InterPro" id="IPR025959">
    <property type="entry name" value="Winged_HTH_dom"/>
</dbReference>
<dbReference type="Proteomes" id="UP000494119">
    <property type="component" value="Unassembled WGS sequence"/>
</dbReference>
<gene>
    <name evidence="4" type="ORF">LMG28688_07277</name>
</gene>
<proteinExistence type="predicted"/>
<dbReference type="SUPFAM" id="SSF46689">
    <property type="entry name" value="Homeodomain-like"/>
    <property type="match status" value="1"/>
</dbReference>
<dbReference type="NCBIfam" id="NF033545">
    <property type="entry name" value="transpos_IS630"/>
    <property type="match status" value="1"/>
</dbReference>
<accession>A0A6J5H4T6</accession>
<dbReference type="InterPro" id="IPR038717">
    <property type="entry name" value="Tc1-like_DDE_dom"/>
</dbReference>
<dbReference type="InterPro" id="IPR047655">
    <property type="entry name" value="Transpos_IS630-like"/>
</dbReference>
<feature type="domain" description="Winged helix-turn helix" evidence="3">
    <location>
        <begin position="101"/>
        <end position="158"/>
    </location>
</feature>
<organism evidence="4 5">
    <name type="scientific">Paraburkholderia caffeinitolerans</name>
    <dbReference type="NCBI Taxonomy" id="1723730"/>
    <lineage>
        <taxon>Bacteria</taxon>
        <taxon>Pseudomonadati</taxon>
        <taxon>Pseudomonadota</taxon>
        <taxon>Betaproteobacteria</taxon>
        <taxon>Burkholderiales</taxon>
        <taxon>Burkholderiaceae</taxon>
        <taxon>Paraburkholderia</taxon>
    </lineage>
</organism>
<evidence type="ECO:0000313" key="4">
    <source>
        <dbReference type="EMBL" id="CAB3810621.1"/>
    </source>
</evidence>
<evidence type="ECO:0000259" key="1">
    <source>
        <dbReference type="Pfam" id="PF13358"/>
    </source>
</evidence>
<dbReference type="Pfam" id="PF13592">
    <property type="entry name" value="HTH_33"/>
    <property type="match status" value="1"/>
</dbReference>